<sequence>MKKWSSGCISLIFPGLLLCQHAHAQLTIGAQLRTRAELRDGQGNPQPLHAPAAFFISQRARISTSFKAPRLQLGLSIQDVRVWGQDASTMNRTTTADNNGLMIHEAWAAVALTDTAHTPSQLWLQVGRQELRYDDERLLGNLDWLQQARRHDALLLKFSRRSWTTHLGLAFNQNKENAAGTVYNPVPPGNYPGNTNGGSNYKSLQYLWVHKQFSSSGLSFLFLADQFSRSHTDSTVKVWENKTYNRITTGLYYAGQLSKWQYTFSAYYQDGHNAVGTRISAYLLSANINYLLRQNASIGIGADYTRPDFDPLYGTPHKFWGAMDYFYAASLFGNKGLQDYYIRGKVKASPKSNLSAAFHEFYSVADIPSYSKNFGLEADLAYNYTITPVVGLEVGYSHFWNTNTLTSPTVKNVPNASGNSNWAYVSLLVQPQFTIK</sequence>
<name>A0A1H3XBB7_9BACT</name>
<protein>
    <submittedName>
        <fullName evidence="3">Alginate export</fullName>
    </submittedName>
</protein>
<dbReference type="OrthoDB" id="1070463at2"/>
<evidence type="ECO:0000259" key="2">
    <source>
        <dbReference type="Pfam" id="PF13372"/>
    </source>
</evidence>
<evidence type="ECO:0000313" key="4">
    <source>
        <dbReference type="Proteomes" id="UP000199656"/>
    </source>
</evidence>
<evidence type="ECO:0000256" key="1">
    <source>
        <dbReference type="SAM" id="SignalP"/>
    </source>
</evidence>
<reference evidence="4" key="1">
    <citation type="submission" date="2016-10" db="EMBL/GenBank/DDBJ databases">
        <authorList>
            <person name="Varghese N."/>
            <person name="Submissions S."/>
        </authorList>
    </citation>
    <scope>NUCLEOTIDE SEQUENCE [LARGE SCALE GENOMIC DNA]</scope>
    <source>
        <strain evidence="4">DSM 23920</strain>
    </source>
</reference>
<dbReference type="EMBL" id="FNRL01000001">
    <property type="protein sequence ID" value="SDZ96695.1"/>
    <property type="molecule type" value="Genomic_DNA"/>
</dbReference>
<feature type="signal peptide" evidence="1">
    <location>
        <begin position="1"/>
        <end position="24"/>
    </location>
</feature>
<keyword evidence="4" id="KW-1185">Reference proteome</keyword>
<keyword evidence="1" id="KW-0732">Signal</keyword>
<proteinExistence type="predicted"/>
<gene>
    <name evidence="3" type="ORF">SAMN05660909_00367</name>
</gene>
<dbReference type="Pfam" id="PF13372">
    <property type="entry name" value="Alginate_exp"/>
    <property type="match status" value="1"/>
</dbReference>
<dbReference type="STRING" id="408074.SAMN05660909_00367"/>
<evidence type="ECO:0000313" key="3">
    <source>
        <dbReference type="EMBL" id="SDZ96695.1"/>
    </source>
</evidence>
<feature type="domain" description="Alginate export" evidence="2">
    <location>
        <begin position="25"/>
        <end position="407"/>
    </location>
</feature>
<dbReference type="RefSeq" id="WP_089758039.1">
    <property type="nucleotide sequence ID" value="NZ_BKAT01000012.1"/>
</dbReference>
<organism evidence="3 4">
    <name type="scientific">Chitinophaga terrae</name>
    <name type="common">ex Kim and Jung 2007</name>
    <dbReference type="NCBI Taxonomy" id="408074"/>
    <lineage>
        <taxon>Bacteria</taxon>
        <taxon>Pseudomonadati</taxon>
        <taxon>Bacteroidota</taxon>
        <taxon>Chitinophagia</taxon>
        <taxon>Chitinophagales</taxon>
        <taxon>Chitinophagaceae</taxon>
        <taxon>Chitinophaga</taxon>
    </lineage>
</organism>
<accession>A0A1H3XBB7</accession>
<dbReference type="Proteomes" id="UP000199656">
    <property type="component" value="Unassembled WGS sequence"/>
</dbReference>
<dbReference type="InterPro" id="IPR025388">
    <property type="entry name" value="Alginate_export_dom"/>
</dbReference>
<feature type="chain" id="PRO_5011782483" evidence="1">
    <location>
        <begin position="25"/>
        <end position="436"/>
    </location>
</feature>
<dbReference type="AlphaFoldDB" id="A0A1H3XBB7"/>